<dbReference type="AlphaFoldDB" id="A0A3N5XZ60"/>
<dbReference type="EMBL" id="RPOK01000005">
    <property type="protein sequence ID" value="RPJ65316.1"/>
    <property type="molecule type" value="Genomic_DNA"/>
</dbReference>
<dbReference type="PROSITE" id="PS50263">
    <property type="entry name" value="CN_HYDROLASE"/>
    <property type="match status" value="1"/>
</dbReference>
<dbReference type="SUPFAM" id="SSF56317">
    <property type="entry name" value="Carbon-nitrogen hydrolase"/>
    <property type="match status" value="1"/>
</dbReference>
<name>A0A3N5XZ60_9ALTE</name>
<dbReference type="InterPro" id="IPR036526">
    <property type="entry name" value="C-N_Hydrolase_sf"/>
</dbReference>
<gene>
    <name evidence="4" type="ORF">DRW07_15535</name>
</gene>
<evidence type="ECO:0000313" key="4">
    <source>
        <dbReference type="EMBL" id="RPJ65316.1"/>
    </source>
</evidence>
<accession>A0A3N5XZ60</accession>
<evidence type="ECO:0000256" key="2">
    <source>
        <dbReference type="ARBA" id="ARBA00022801"/>
    </source>
</evidence>
<evidence type="ECO:0000256" key="1">
    <source>
        <dbReference type="ARBA" id="ARBA00010613"/>
    </source>
</evidence>
<evidence type="ECO:0000313" key="5">
    <source>
        <dbReference type="Proteomes" id="UP000275281"/>
    </source>
</evidence>
<reference evidence="4 5" key="1">
    <citation type="submission" date="2018-11" db="EMBL/GenBank/DDBJ databases">
        <authorList>
            <person name="Ye M.-Q."/>
            <person name="Du Z.-J."/>
        </authorList>
    </citation>
    <scope>NUCLEOTIDE SEQUENCE [LARGE SCALE GENOMIC DNA]</scope>
    <source>
        <strain evidence="4 5">U0105</strain>
    </source>
</reference>
<dbReference type="Proteomes" id="UP000275281">
    <property type="component" value="Unassembled WGS sequence"/>
</dbReference>
<sequence>MVNLVAVQMTSAPDVEENLAWLEQTLSQTKLLPESILVLPECFSFFGGRDKAQLALAESEVGEKVADKLKQLAQQYHCHIFAGTVPVKTQDPQRFSATCRCIDSKGEQVALYQKIHLFDVSVDDNTGSYRESASTLAGENVVVVTIDGVRVGVAVCYDVRFPGLFDAMGDIDVLVLPSAFTQKTGAAHWEMLIRARAIEKQCFVVAANQVGVHKNGRQTYGHSMIVSPWGDILSHITTQVGIIQVPVDIAKCEEIKQAMPVNQHRKFRSHFVQSS</sequence>
<dbReference type="RefSeq" id="WP_124028863.1">
    <property type="nucleotide sequence ID" value="NZ_JBHRSN010000014.1"/>
</dbReference>
<organism evidence="4 5">
    <name type="scientific">Alteromonas sediminis</name>
    <dbReference type="NCBI Taxonomy" id="2259342"/>
    <lineage>
        <taxon>Bacteria</taxon>
        <taxon>Pseudomonadati</taxon>
        <taxon>Pseudomonadota</taxon>
        <taxon>Gammaproteobacteria</taxon>
        <taxon>Alteromonadales</taxon>
        <taxon>Alteromonadaceae</taxon>
        <taxon>Alteromonas/Salinimonas group</taxon>
        <taxon>Alteromonas</taxon>
    </lineage>
</organism>
<evidence type="ECO:0000259" key="3">
    <source>
        <dbReference type="PROSITE" id="PS50263"/>
    </source>
</evidence>
<keyword evidence="5" id="KW-1185">Reference proteome</keyword>
<dbReference type="PANTHER" id="PTHR23088:SF27">
    <property type="entry name" value="DEAMINATED GLUTATHIONE AMIDASE"/>
    <property type="match status" value="1"/>
</dbReference>
<dbReference type="Pfam" id="PF00795">
    <property type="entry name" value="CN_hydrolase"/>
    <property type="match status" value="1"/>
</dbReference>
<feature type="domain" description="CN hydrolase" evidence="3">
    <location>
        <begin position="1"/>
        <end position="249"/>
    </location>
</feature>
<dbReference type="PROSITE" id="PS01227">
    <property type="entry name" value="UPF0012"/>
    <property type="match status" value="1"/>
</dbReference>
<keyword evidence="2 4" id="KW-0378">Hydrolase</keyword>
<dbReference type="InterPro" id="IPR001110">
    <property type="entry name" value="UPF0012_CS"/>
</dbReference>
<protein>
    <submittedName>
        <fullName evidence="4">Carbon-nitrogen hydrolase family protein</fullName>
    </submittedName>
</protein>
<dbReference type="InterPro" id="IPR003010">
    <property type="entry name" value="C-N_Hydrolase"/>
</dbReference>
<dbReference type="OrthoDB" id="9811121at2"/>
<dbReference type="GO" id="GO:0016811">
    <property type="term" value="F:hydrolase activity, acting on carbon-nitrogen (but not peptide) bonds, in linear amides"/>
    <property type="evidence" value="ECO:0007669"/>
    <property type="project" value="InterPro"/>
</dbReference>
<proteinExistence type="inferred from homology"/>
<comment type="caution">
    <text evidence="4">The sequence shown here is derived from an EMBL/GenBank/DDBJ whole genome shotgun (WGS) entry which is preliminary data.</text>
</comment>
<comment type="similarity">
    <text evidence="1">Belongs to the carbon-nitrogen hydrolase superfamily. NIT1/NIT2 family.</text>
</comment>
<dbReference type="PANTHER" id="PTHR23088">
    <property type="entry name" value="NITRILASE-RELATED"/>
    <property type="match status" value="1"/>
</dbReference>
<dbReference type="Gene3D" id="3.60.110.10">
    <property type="entry name" value="Carbon-nitrogen hydrolase"/>
    <property type="match status" value="1"/>
</dbReference>
<dbReference type="InterPro" id="IPR045254">
    <property type="entry name" value="Nit1/2_C-N_Hydrolase"/>
</dbReference>
<dbReference type="CDD" id="cd07572">
    <property type="entry name" value="nit"/>
    <property type="match status" value="1"/>
</dbReference>